<dbReference type="SUPFAM" id="SSF53098">
    <property type="entry name" value="Ribonuclease H-like"/>
    <property type="match status" value="1"/>
</dbReference>
<dbReference type="RefSeq" id="WP_173712511.1">
    <property type="nucleotide sequence ID" value="NZ_JABSWW010000002.1"/>
</dbReference>
<dbReference type="Proteomes" id="UP001193748">
    <property type="component" value="Unassembled WGS sequence"/>
</dbReference>
<dbReference type="EMBL" id="JABSWW010000002">
    <property type="protein sequence ID" value="NRT92365.1"/>
    <property type="molecule type" value="Genomic_DNA"/>
</dbReference>
<evidence type="ECO:0000313" key="3">
    <source>
        <dbReference type="EMBL" id="NRT92365.1"/>
    </source>
</evidence>
<keyword evidence="3" id="KW-0548">Nucleotidyltransferase</keyword>
<dbReference type="Gene3D" id="3.30.420.10">
    <property type="entry name" value="Ribonuclease H-like superfamily/Ribonuclease H"/>
    <property type="match status" value="1"/>
</dbReference>
<accession>A0AAX0BAT7</accession>
<protein>
    <submittedName>
        <fullName evidence="3">DNA polymerase-3 subunit epsilon</fullName>
        <ecNumber evidence="3">2.7.7.7</ecNumber>
    </submittedName>
</protein>
<organism evidence="3 4">
    <name type="scientific">Clostridium beijerinckii</name>
    <name type="common">Clostridium MP</name>
    <dbReference type="NCBI Taxonomy" id="1520"/>
    <lineage>
        <taxon>Bacteria</taxon>
        <taxon>Bacillati</taxon>
        <taxon>Bacillota</taxon>
        <taxon>Clostridia</taxon>
        <taxon>Eubacteriales</taxon>
        <taxon>Clostridiaceae</taxon>
        <taxon>Clostridium</taxon>
    </lineage>
</organism>
<dbReference type="GO" id="GO:0045004">
    <property type="term" value="P:DNA replication proofreading"/>
    <property type="evidence" value="ECO:0007669"/>
    <property type="project" value="TreeGrafter"/>
</dbReference>
<dbReference type="GO" id="GO:0005829">
    <property type="term" value="C:cytosol"/>
    <property type="evidence" value="ECO:0007669"/>
    <property type="project" value="TreeGrafter"/>
</dbReference>
<dbReference type="AlphaFoldDB" id="A0AAX0BAT7"/>
<keyword evidence="1" id="KW-0378">Hydrolase</keyword>
<dbReference type="PANTHER" id="PTHR30231:SF41">
    <property type="entry name" value="DNA POLYMERASE III SUBUNIT EPSILON"/>
    <property type="match status" value="1"/>
</dbReference>
<dbReference type="GO" id="GO:0003677">
    <property type="term" value="F:DNA binding"/>
    <property type="evidence" value="ECO:0007669"/>
    <property type="project" value="InterPro"/>
</dbReference>
<sequence length="373" mass="42952">MGILNKIVQSLFGNSKGNKISNNANVEIDKIKNYINTESYDKYMIYKNSSEFPNDFVVFDFETTGLDAKTENIIQIGALRYRNNEKVDEFVTYVNPQKAIPSNITSLTGIKNSDVKNAPTTSQIFPEFIDFIGEDVLIAHNADFDMKFLLNSAFNLRIKKPQNEVIDTLSLSRKYIKGENGAKLENYKLPTLKAILNINVGSHNSADDCFVCAEVYKKCKEKINSSFKLKKNENIVVDDKFFQIEQQCFKIVKDILLKNNKSLEFLKSTHVGNYYDIVTFYTLVRIKLKGKKQYILSRYNEDEIKRVWKDAVCEPATKSETGTTRILFNAPDDLFKLEYFIIKDFDHNMESIEIYRTNVGCGERNVQEYLSSL</sequence>
<keyword evidence="1" id="KW-0540">Nuclease</keyword>
<dbReference type="PANTHER" id="PTHR30231">
    <property type="entry name" value="DNA POLYMERASE III SUBUNIT EPSILON"/>
    <property type="match status" value="1"/>
</dbReference>
<proteinExistence type="predicted"/>
<reference evidence="3" key="2">
    <citation type="journal article" date="2022" name="Nat. Biotechnol.">
        <title>Carbon-negative production of acetone and isopropanol by gas fermentation at industrial pilot scale.</title>
        <authorList>
            <person name="Liew F.E."/>
            <person name="Nogle R."/>
            <person name="Abdalla T."/>
            <person name="Rasor B.J."/>
            <person name="Canter C."/>
            <person name="Jensen R.O."/>
            <person name="Wang L."/>
            <person name="Strutz J."/>
            <person name="Chirania P."/>
            <person name="De Tissera S."/>
            <person name="Mueller A.P."/>
            <person name="Ruan Z."/>
            <person name="Gao A."/>
            <person name="Tran L."/>
            <person name="Engle N.L."/>
            <person name="Bromley J.C."/>
            <person name="Daniell J."/>
            <person name="Conrado R."/>
            <person name="Tschaplinski T.J."/>
            <person name="Giannone R.J."/>
            <person name="Hettich R.L."/>
            <person name="Karim A.S."/>
            <person name="Simpson S.D."/>
            <person name="Brown S.D."/>
            <person name="Leang C."/>
            <person name="Jewett M.C."/>
            <person name="Kopke M."/>
        </authorList>
    </citation>
    <scope>NUCLEOTIDE SEQUENCE</scope>
    <source>
        <strain evidence="3">DJ080</strain>
    </source>
</reference>
<dbReference type="NCBIfam" id="TIGR00573">
    <property type="entry name" value="dnaq"/>
    <property type="match status" value="1"/>
</dbReference>
<dbReference type="FunFam" id="3.30.420.10:FF:000045">
    <property type="entry name" value="3'-5' exonuclease DinG"/>
    <property type="match status" value="1"/>
</dbReference>
<dbReference type="EC" id="2.7.7.7" evidence="3"/>
<dbReference type="NCBIfam" id="NF005289">
    <property type="entry name" value="PRK06807.1"/>
    <property type="match status" value="1"/>
</dbReference>
<gene>
    <name evidence="3" type="ORF">B0H41_006186</name>
</gene>
<dbReference type="InterPro" id="IPR006054">
    <property type="entry name" value="DnaQ"/>
</dbReference>
<dbReference type="Pfam" id="PF00929">
    <property type="entry name" value="RNase_T"/>
    <property type="match status" value="1"/>
</dbReference>
<keyword evidence="1" id="KW-0269">Exonuclease</keyword>
<reference evidence="3" key="1">
    <citation type="submission" date="2020-05" db="EMBL/GenBank/DDBJ databases">
        <authorList>
            <person name="Brown S."/>
            <person name="Huntemann M."/>
            <person name="Clum A."/>
            <person name="Spunde A."/>
            <person name="Palaniappan K."/>
            <person name="Ritter S."/>
            <person name="Mikhailova N."/>
            <person name="Chen I.-M."/>
            <person name="Stamatis D."/>
            <person name="Reddy T."/>
            <person name="O'Malley R."/>
            <person name="Daum C."/>
            <person name="Shapiro N."/>
            <person name="Ivanova N."/>
            <person name="Kyrpides N."/>
            <person name="Woyke T."/>
        </authorList>
    </citation>
    <scope>NUCLEOTIDE SEQUENCE</scope>
    <source>
        <strain evidence="3">DJ080</strain>
    </source>
</reference>
<dbReference type="InterPro" id="IPR036397">
    <property type="entry name" value="RNaseH_sf"/>
</dbReference>
<dbReference type="CDD" id="cd06127">
    <property type="entry name" value="DEDDh"/>
    <property type="match status" value="1"/>
</dbReference>
<dbReference type="GO" id="GO:0003887">
    <property type="term" value="F:DNA-directed DNA polymerase activity"/>
    <property type="evidence" value="ECO:0007669"/>
    <property type="project" value="UniProtKB-EC"/>
</dbReference>
<dbReference type="InterPro" id="IPR012337">
    <property type="entry name" value="RNaseH-like_sf"/>
</dbReference>
<dbReference type="SMART" id="SM00479">
    <property type="entry name" value="EXOIII"/>
    <property type="match status" value="1"/>
</dbReference>
<keyword evidence="3" id="KW-0808">Transferase</keyword>
<evidence type="ECO:0000313" key="4">
    <source>
        <dbReference type="Proteomes" id="UP001193748"/>
    </source>
</evidence>
<dbReference type="GO" id="GO:0008408">
    <property type="term" value="F:3'-5' exonuclease activity"/>
    <property type="evidence" value="ECO:0007669"/>
    <property type="project" value="TreeGrafter"/>
</dbReference>
<feature type="domain" description="Exonuclease" evidence="2">
    <location>
        <begin position="55"/>
        <end position="225"/>
    </location>
</feature>
<dbReference type="InterPro" id="IPR013520">
    <property type="entry name" value="Ribonucl_H"/>
</dbReference>
<name>A0AAX0BAT7_CLOBE</name>
<comment type="caution">
    <text evidence="3">The sequence shown here is derived from an EMBL/GenBank/DDBJ whole genome shotgun (WGS) entry which is preliminary data.</text>
</comment>
<evidence type="ECO:0000256" key="1">
    <source>
        <dbReference type="ARBA" id="ARBA00022839"/>
    </source>
</evidence>
<evidence type="ECO:0000259" key="2">
    <source>
        <dbReference type="SMART" id="SM00479"/>
    </source>
</evidence>